<dbReference type="AlphaFoldDB" id="A0A6A5ZPX2"/>
<gene>
    <name evidence="2" type="ORF">BDV96DRAFT_595333</name>
</gene>
<name>A0A6A5ZPX2_9PLEO</name>
<dbReference type="Proteomes" id="UP000799770">
    <property type="component" value="Unassembled WGS sequence"/>
</dbReference>
<reference evidence="2" key="1">
    <citation type="journal article" date="2020" name="Stud. Mycol.">
        <title>101 Dothideomycetes genomes: a test case for predicting lifestyles and emergence of pathogens.</title>
        <authorList>
            <person name="Haridas S."/>
            <person name="Albert R."/>
            <person name="Binder M."/>
            <person name="Bloem J."/>
            <person name="Labutti K."/>
            <person name="Salamov A."/>
            <person name="Andreopoulos B."/>
            <person name="Baker S."/>
            <person name="Barry K."/>
            <person name="Bills G."/>
            <person name="Bluhm B."/>
            <person name="Cannon C."/>
            <person name="Castanera R."/>
            <person name="Culley D."/>
            <person name="Daum C."/>
            <person name="Ezra D."/>
            <person name="Gonzalez J."/>
            <person name="Henrissat B."/>
            <person name="Kuo A."/>
            <person name="Liang C."/>
            <person name="Lipzen A."/>
            <person name="Lutzoni F."/>
            <person name="Magnuson J."/>
            <person name="Mondo S."/>
            <person name="Nolan M."/>
            <person name="Ohm R."/>
            <person name="Pangilinan J."/>
            <person name="Park H.-J."/>
            <person name="Ramirez L."/>
            <person name="Alfaro M."/>
            <person name="Sun H."/>
            <person name="Tritt A."/>
            <person name="Yoshinaga Y."/>
            <person name="Zwiers L.-H."/>
            <person name="Turgeon B."/>
            <person name="Goodwin S."/>
            <person name="Spatafora J."/>
            <person name="Crous P."/>
            <person name="Grigoriev I."/>
        </authorList>
    </citation>
    <scope>NUCLEOTIDE SEQUENCE</scope>
    <source>
        <strain evidence="2">CBS 627.86</strain>
    </source>
</reference>
<protein>
    <submittedName>
        <fullName evidence="2">Uncharacterized protein</fullName>
    </submittedName>
</protein>
<evidence type="ECO:0000313" key="3">
    <source>
        <dbReference type="Proteomes" id="UP000799770"/>
    </source>
</evidence>
<feature type="region of interest" description="Disordered" evidence="1">
    <location>
        <begin position="130"/>
        <end position="158"/>
    </location>
</feature>
<dbReference type="EMBL" id="ML977313">
    <property type="protein sequence ID" value="KAF2120937.1"/>
    <property type="molecule type" value="Genomic_DNA"/>
</dbReference>
<keyword evidence="3" id="KW-1185">Reference proteome</keyword>
<proteinExistence type="predicted"/>
<organism evidence="2 3">
    <name type="scientific">Lophiotrema nucula</name>
    <dbReference type="NCBI Taxonomy" id="690887"/>
    <lineage>
        <taxon>Eukaryota</taxon>
        <taxon>Fungi</taxon>
        <taxon>Dikarya</taxon>
        <taxon>Ascomycota</taxon>
        <taxon>Pezizomycotina</taxon>
        <taxon>Dothideomycetes</taxon>
        <taxon>Pleosporomycetidae</taxon>
        <taxon>Pleosporales</taxon>
        <taxon>Lophiotremataceae</taxon>
        <taxon>Lophiotrema</taxon>
    </lineage>
</organism>
<evidence type="ECO:0000313" key="2">
    <source>
        <dbReference type="EMBL" id="KAF2120937.1"/>
    </source>
</evidence>
<accession>A0A6A5ZPX2</accession>
<feature type="region of interest" description="Disordered" evidence="1">
    <location>
        <begin position="22"/>
        <end position="84"/>
    </location>
</feature>
<evidence type="ECO:0000256" key="1">
    <source>
        <dbReference type="SAM" id="MobiDB-lite"/>
    </source>
</evidence>
<sequence length="170" mass="18754">MLTVSPCTDIAKETAETLKQRMAGSFPASGQASQREPPITRHTCRSWWTSSPKAIGKEPPPNRSNVKAYRTSDVQPNSTLDGKKRVHTLPSTSLELISICANEILLIIEYFHLNAHGNIPTRVYPISASPSLTSQGDHEEKPFTHREDGNPGASNSANQTFNAHLLLPRW</sequence>
<feature type="compositionally biased region" description="Basic and acidic residues" evidence="1">
    <location>
        <begin position="136"/>
        <end position="149"/>
    </location>
</feature>